<sequence length="415" mass="46119">MAFLALFLIVFLFSGIASPSFAASSSRPTWWQIQSIDTMKYSRDLAREKSKDSGFDSVIDTQVKNIAAAGTTHIALATPYDEEFIPYLKRWVNTARKYQLNVWFRGNFSGWEGWFGYPPLSAADHTAKISQFIIQNPDLFADGDVFSSCPECENGGPGDPRRTGQVDRFRRFLISEYQSSLSAFSRIHKKVILVNSTNGDVAKLVFDPDTSSQLGSLIGIDHYVKSPDSLSRDIARIAKQSKSRVVLGEFGAPIPDIHGRLTPKEQSVWLDKVLKNLIPMPDLAGLNYWTNTGSSTQLWTESGEPEPAVDVLTSYYFPSTSTGQVIDEFGSPISSAHIVTPLKSVSADADGHFQIPLMPDQSAKAEISAQGYFAREYNLYSSNDITQIVLKKASPGIIYNLKYLIFRLLGYKIYS</sequence>
<evidence type="ECO:0000313" key="2">
    <source>
        <dbReference type="EMBL" id="OGC92195.1"/>
    </source>
</evidence>
<dbReference type="InterPro" id="IPR008969">
    <property type="entry name" value="CarboxyPept-like_regulatory"/>
</dbReference>
<dbReference type="EMBL" id="MEXH01000021">
    <property type="protein sequence ID" value="OGC92195.1"/>
    <property type="molecule type" value="Genomic_DNA"/>
</dbReference>
<protein>
    <recommendedName>
        <fullName evidence="4">Glycoside hydrolase family 5 domain-containing protein</fullName>
    </recommendedName>
</protein>
<gene>
    <name evidence="2" type="ORF">A2876_02815</name>
</gene>
<organism evidence="2 3">
    <name type="scientific">Candidatus Amesbacteria bacterium RIFCSPHIGHO2_01_FULL_48_32b</name>
    <dbReference type="NCBI Taxonomy" id="1797253"/>
    <lineage>
        <taxon>Bacteria</taxon>
        <taxon>Candidatus Amesiibacteriota</taxon>
    </lineage>
</organism>
<keyword evidence="1" id="KW-0732">Signal</keyword>
<dbReference type="InterPro" id="IPR017853">
    <property type="entry name" value="GH"/>
</dbReference>
<dbReference type="SUPFAM" id="SSF49464">
    <property type="entry name" value="Carboxypeptidase regulatory domain-like"/>
    <property type="match status" value="1"/>
</dbReference>
<dbReference type="Proteomes" id="UP000178176">
    <property type="component" value="Unassembled WGS sequence"/>
</dbReference>
<dbReference type="AlphaFoldDB" id="A0A1F4YDZ1"/>
<feature type="chain" id="PRO_5009515770" description="Glycoside hydrolase family 5 domain-containing protein" evidence="1">
    <location>
        <begin position="23"/>
        <end position="415"/>
    </location>
</feature>
<proteinExistence type="predicted"/>
<name>A0A1F4YDZ1_9BACT</name>
<accession>A0A1F4YDZ1</accession>
<reference evidence="2 3" key="1">
    <citation type="journal article" date="2016" name="Nat. Commun.">
        <title>Thousands of microbial genomes shed light on interconnected biogeochemical processes in an aquifer system.</title>
        <authorList>
            <person name="Anantharaman K."/>
            <person name="Brown C.T."/>
            <person name="Hug L.A."/>
            <person name="Sharon I."/>
            <person name="Castelle C.J."/>
            <person name="Probst A.J."/>
            <person name="Thomas B.C."/>
            <person name="Singh A."/>
            <person name="Wilkins M.J."/>
            <person name="Karaoz U."/>
            <person name="Brodie E.L."/>
            <person name="Williams K.H."/>
            <person name="Hubbard S.S."/>
            <person name="Banfield J.F."/>
        </authorList>
    </citation>
    <scope>NUCLEOTIDE SEQUENCE [LARGE SCALE GENOMIC DNA]</scope>
</reference>
<evidence type="ECO:0000256" key="1">
    <source>
        <dbReference type="SAM" id="SignalP"/>
    </source>
</evidence>
<comment type="caution">
    <text evidence="2">The sequence shown here is derived from an EMBL/GenBank/DDBJ whole genome shotgun (WGS) entry which is preliminary data.</text>
</comment>
<feature type="signal peptide" evidence="1">
    <location>
        <begin position="1"/>
        <end position="22"/>
    </location>
</feature>
<evidence type="ECO:0008006" key="4">
    <source>
        <dbReference type="Google" id="ProtNLM"/>
    </source>
</evidence>
<dbReference type="SUPFAM" id="SSF51445">
    <property type="entry name" value="(Trans)glycosidases"/>
    <property type="match status" value="1"/>
</dbReference>
<evidence type="ECO:0000313" key="3">
    <source>
        <dbReference type="Proteomes" id="UP000178176"/>
    </source>
</evidence>